<feature type="region of interest" description="Disordered" evidence="1">
    <location>
        <begin position="1"/>
        <end position="29"/>
    </location>
</feature>
<accession>A0A4Y7T2V0</accession>
<dbReference type="Proteomes" id="UP000298030">
    <property type="component" value="Unassembled WGS sequence"/>
</dbReference>
<reference evidence="2 3" key="1">
    <citation type="journal article" date="2019" name="Nat. Ecol. Evol.">
        <title>Megaphylogeny resolves global patterns of mushroom evolution.</title>
        <authorList>
            <person name="Varga T."/>
            <person name="Krizsan K."/>
            <person name="Foldi C."/>
            <person name="Dima B."/>
            <person name="Sanchez-Garcia M."/>
            <person name="Sanchez-Ramirez S."/>
            <person name="Szollosi G.J."/>
            <person name="Szarkandi J.G."/>
            <person name="Papp V."/>
            <person name="Albert L."/>
            <person name="Andreopoulos W."/>
            <person name="Angelini C."/>
            <person name="Antonin V."/>
            <person name="Barry K.W."/>
            <person name="Bougher N.L."/>
            <person name="Buchanan P."/>
            <person name="Buyck B."/>
            <person name="Bense V."/>
            <person name="Catcheside P."/>
            <person name="Chovatia M."/>
            <person name="Cooper J."/>
            <person name="Damon W."/>
            <person name="Desjardin D."/>
            <person name="Finy P."/>
            <person name="Geml J."/>
            <person name="Haridas S."/>
            <person name="Hughes K."/>
            <person name="Justo A."/>
            <person name="Karasinski D."/>
            <person name="Kautmanova I."/>
            <person name="Kiss B."/>
            <person name="Kocsube S."/>
            <person name="Kotiranta H."/>
            <person name="LaButti K.M."/>
            <person name="Lechner B.E."/>
            <person name="Liimatainen K."/>
            <person name="Lipzen A."/>
            <person name="Lukacs Z."/>
            <person name="Mihaltcheva S."/>
            <person name="Morgado L.N."/>
            <person name="Niskanen T."/>
            <person name="Noordeloos M.E."/>
            <person name="Ohm R.A."/>
            <person name="Ortiz-Santana B."/>
            <person name="Ovrebo C."/>
            <person name="Racz N."/>
            <person name="Riley R."/>
            <person name="Savchenko A."/>
            <person name="Shiryaev A."/>
            <person name="Soop K."/>
            <person name="Spirin V."/>
            <person name="Szebenyi C."/>
            <person name="Tomsovsky M."/>
            <person name="Tulloss R.E."/>
            <person name="Uehling J."/>
            <person name="Grigoriev I.V."/>
            <person name="Vagvolgyi C."/>
            <person name="Papp T."/>
            <person name="Martin F.M."/>
            <person name="Miettinen O."/>
            <person name="Hibbett D.S."/>
            <person name="Nagy L.G."/>
        </authorList>
    </citation>
    <scope>NUCLEOTIDE SEQUENCE [LARGE SCALE GENOMIC DNA]</scope>
    <source>
        <strain evidence="2 3">FP101781</strain>
    </source>
</reference>
<proteinExistence type="predicted"/>
<organism evidence="2 3">
    <name type="scientific">Coprinellus micaceus</name>
    <name type="common">Glistening ink-cap mushroom</name>
    <name type="synonym">Coprinus micaceus</name>
    <dbReference type="NCBI Taxonomy" id="71717"/>
    <lineage>
        <taxon>Eukaryota</taxon>
        <taxon>Fungi</taxon>
        <taxon>Dikarya</taxon>
        <taxon>Basidiomycota</taxon>
        <taxon>Agaricomycotina</taxon>
        <taxon>Agaricomycetes</taxon>
        <taxon>Agaricomycetidae</taxon>
        <taxon>Agaricales</taxon>
        <taxon>Agaricineae</taxon>
        <taxon>Psathyrellaceae</taxon>
        <taxon>Coprinellus</taxon>
    </lineage>
</organism>
<comment type="caution">
    <text evidence="2">The sequence shown here is derived from an EMBL/GenBank/DDBJ whole genome shotgun (WGS) entry which is preliminary data.</text>
</comment>
<evidence type="ECO:0000313" key="2">
    <source>
        <dbReference type="EMBL" id="TEB27952.1"/>
    </source>
</evidence>
<protein>
    <submittedName>
        <fullName evidence="2">Uncharacterized protein</fullName>
    </submittedName>
</protein>
<name>A0A4Y7T2V0_COPMI</name>
<gene>
    <name evidence="2" type="ORF">FA13DRAFT_844563</name>
</gene>
<dbReference type="AlphaFoldDB" id="A0A4Y7T2V0"/>
<evidence type="ECO:0000313" key="3">
    <source>
        <dbReference type="Proteomes" id="UP000298030"/>
    </source>
</evidence>
<sequence>MTGHPSGYPGIGFQHLPNQDHHAHPHHHGLVDAFNLGAAQGGGAASGGRVVNLLQLPPSWYRFPEVWSPEYITP</sequence>
<evidence type="ECO:0000256" key="1">
    <source>
        <dbReference type="SAM" id="MobiDB-lite"/>
    </source>
</evidence>
<dbReference type="EMBL" id="QPFP01000036">
    <property type="protein sequence ID" value="TEB27952.1"/>
    <property type="molecule type" value="Genomic_DNA"/>
</dbReference>
<keyword evidence="3" id="KW-1185">Reference proteome</keyword>